<proteinExistence type="predicted"/>
<protein>
    <submittedName>
        <fullName evidence="1">Uncharacterized protein</fullName>
    </submittedName>
</protein>
<reference evidence="1 2" key="1">
    <citation type="submission" date="2018-02" db="EMBL/GenBank/DDBJ databases">
        <title>The genomes of Aspergillus section Nigri reveals drivers in fungal speciation.</title>
        <authorList>
            <consortium name="DOE Joint Genome Institute"/>
            <person name="Vesth T.C."/>
            <person name="Nybo J."/>
            <person name="Theobald S."/>
            <person name="Brandl J."/>
            <person name="Frisvad J.C."/>
            <person name="Nielsen K.F."/>
            <person name="Lyhne E.K."/>
            <person name="Kogle M.E."/>
            <person name="Kuo A."/>
            <person name="Riley R."/>
            <person name="Clum A."/>
            <person name="Nolan M."/>
            <person name="Lipzen A."/>
            <person name="Salamov A."/>
            <person name="Henrissat B."/>
            <person name="Wiebenga A."/>
            <person name="De vries R.P."/>
            <person name="Grigoriev I.V."/>
            <person name="Mortensen U.H."/>
            <person name="Andersen M.R."/>
            <person name="Baker S.E."/>
        </authorList>
    </citation>
    <scope>NUCLEOTIDE SEQUENCE [LARGE SCALE GENOMIC DNA]</scope>
    <source>
        <strain evidence="1 2">CBS 707.79</strain>
    </source>
</reference>
<name>A0A319D7T3_9EURO</name>
<sequence>MDSCPETRDERRADMGMIGHGMILYIHHRHHPQPGPAKRNDALLVLMGLTRGSVERTRRRDGSLRDWIGGGCKSRVALHVYSGFLGLVSAWDCFVNSPIRCFITIIIFSLLIPRPHPSCFFVCLHPHFLASKPLEGDGRRTDHQPTILSPRCLGLRRGLGGYWPRTF</sequence>
<evidence type="ECO:0000313" key="2">
    <source>
        <dbReference type="Proteomes" id="UP000247810"/>
    </source>
</evidence>
<gene>
    <name evidence="1" type="ORF">BO71DRAFT_253817</name>
</gene>
<evidence type="ECO:0000313" key="1">
    <source>
        <dbReference type="EMBL" id="PYH93526.1"/>
    </source>
</evidence>
<dbReference type="Proteomes" id="UP000247810">
    <property type="component" value="Unassembled WGS sequence"/>
</dbReference>
<dbReference type="EMBL" id="KZ825891">
    <property type="protein sequence ID" value="PYH93526.1"/>
    <property type="molecule type" value="Genomic_DNA"/>
</dbReference>
<dbReference type="AlphaFoldDB" id="A0A319D7T3"/>
<accession>A0A319D7T3</accession>
<dbReference type="VEuPathDB" id="FungiDB:BO71DRAFT_253817"/>
<organism evidence="1 2">
    <name type="scientific">Aspergillus ellipticus CBS 707.79</name>
    <dbReference type="NCBI Taxonomy" id="1448320"/>
    <lineage>
        <taxon>Eukaryota</taxon>
        <taxon>Fungi</taxon>
        <taxon>Dikarya</taxon>
        <taxon>Ascomycota</taxon>
        <taxon>Pezizomycotina</taxon>
        <taxon>Eurotiomycetes</taxon>
        <taxon>Eurotiomycetidae</taxon>
        <taxon>Eurotiales</taxon>
        <taxon>Aspergillaceae</taxon>
        <taxon>Aspergillus</taxon>
        <taxon>Aspergillus subgen. Circumdati</taxon>
    </lineage>
</organism>
<keyword evidence="2" id="KW-1185">Reference proteome</keyword>